<sequence length="862" mass="93973">MAGGYDGEIRIKTKIENADMSSQLMQLENRMEKTARKAQDLEKAMRELESRKMPTDDYKEVQDQIQKAQDKLSSLNDRMEKFLELGGKKSSSTFKNMQYDVADLENTIAYAKGELEAMEEDGTAFKDVKATEEYQKLSAQLRDANNEMSVLQKRHDEIIDKQKKVGAGAKQIEKVGKSAKKSAGLMSTLLSRLKGIALSLLIFNWITKAFNAMVGSFKTGIQNMAKYSGSFNERMSSLKSSIATLNNALGTLAAPIVSMVTPALARLCDWLTKAINTMNQFIALLSGQSTWTRAKQQQVDYAKSLEKTSGVAKKAAGALAAFDDLNVLQKNDSGGSGSSTAGMYEEVQVSDKMASKLGKVKDIAKQIKEEFSAGWKKAFEKLGIDGQVQNIRNNLASIKDSFIDIFSAESVKNAAGNFAVTFVTSLGTIAASFVSIGATIAQNLTGGIKKYLDDNKDDIKKHLTQMFDIGADILLLAASAAAAFALIFSAFGSDSGQQLTANLIQMFSDAFLSVSSIATQFADDILHLLLDPFVNNQDDIATAVQDIIDVLALFSGTVSDIVGQVGDGFNSLYFNYISPFIDSFTTDISDLLGVFLDFWNDSMQPVLMEWAAMFDDTYQSHLKPMIDAFMELLGVLIEYIQLFWENYLKAPLQWIVSNVLPLLMPVLSMLGKQVKFAADIIADIITTLLKVIKGVFAIIGDLIRGDWKQMWADAKQIFKDIVNGILSIVETMANGVIDAINGMIRALNSIHVDIPDWVPGLGGKSFSINLSEIGRVSIPRLASGGITTGATLAEIGEAGREAVLPLEKNTGWMDALAEKIADRMPETGGSIDASLILDGETCGRLFLPHIQNEEVRLGIAEG</sequence>
<evidence type="ECO:0000313" key="3">
    <source>
        <dbReference type="EMBL" id="DAE11290.1"/>
    </source>
</evidence>
<keyword evidence="2" id="KW-0472">Membrane</keyword>
<keyword evidence="2" id="KW-0812">Transmembrane</keyword>
<accession>A0A8S5PWN7</accession>
<organism evidence="3">
    <name type="scientific">Myoviridae sp. ctq9w2</name>
    <dbReference type="NCBI Taxonomy" id="2825177"/>
    <lineage>
        <taxon>Viruses</taxon>
        <taxon>Duplodnaviria</taxon>
        <taxon>Heunggongvirae</taxon>
        <taxon>Uroviricota</taxon>
        <taxon>Caudoviricetes</taxon>
    </lineage>
</organism>
<name>A0A8S5PWN7_9CAUD</name>
<dbReference type="EMBL" id="BK015530">
    <property type="protein sequence ID" value="DAE11290.1"/>
    <property type="molecule type" value="Genomic_DNA"/>
</dbReference>
<dbReference type="InterPro" id="IPR016024">
    <property type="entry name" value="ARM-type_fold"/>
</dbReference>
<keyword evidence="1" id="KW-0175">Coiled coil</keyword>
<evidence type="ECO:0000256" key="1">
    <source>
        <dbReference type="SAM" id="Coils"/>
    </source>
</evidence>
<proteinExistence type="predicted"/>
<protein>
    <submittedName>
        <fullName evidence="3">Minor tail protein</fullName>
    </submittedName>
</protein>
<evidence type="ECO:0000256" key="2">
    <source>
        <dbReference type="SAM" id="Phobius"/>
    </source>
</evidence>
<reference evidence="3" key="1">
    <citation type="journal article" date="2021" name="Proc. Natl. Acad. Sci. U.S.A.">
        <title>A Catalog of Tens of Thousands of Viruses from Human Metagenomes Reveals Hidden Associations with Chronic Diseases.</title>
        <authorList>
            <person name="Tisza M.J."/>
            <person name="Buck C.B."/>
        </authorList>
    </citation>
    <scope>NUCLEOTIDE SEQUENCE</scope>
    <source>
        <strain evidence="3">Ctq9w2</strain>
    </source>
</reference>
<dbReference type="SUPFAM" id="SSF48371">
    <property type="entry name" value="ARM repeat"/>
    <property type="match status" value="1"/>
</dbReference>
<keyword evidence="2" id="KW-1133">Transmembrane helix</keyword>
<feature type="transmembrane region" description="Helical" evidence="2">
    <location>
        <begin position="469"/>
        <end position="491"/>
    </location>
</feature>
<feature type="coiled-coil region" evidence="1">
    <location>
        <begin position="17"/>
        <end position="161"/>
    </location>
</feature>
<feature type="transmembrane region" description="Helical" evidence="2">
    <location>
        <begin position="418"/>
        <end position="441"/>
    </location>
</feature>